<evidence type="ECO:0000256" key="4">
    <source>
        <dbReference type="ARBA" id="ARBA00008723"/>
    </source>
</evidence>
<dbReference type="GO" id="GO:0003993">
    <property type="term" value="F:acid phosphatase activity"/>
    <property type="evidence" value="ECO:0007669"/>
    <property type="project" value="UniProtKB-EC"/>
</dbReference>
<keyword evidence="6 9" id="KW-0378">Hydrolase</keyword>
<dbReference type="InterPro" id="IPR008963">
    <property type="entry name" value="Purple_acid_Pase-like_N"/>
</dbReference>
<evidence type="ECO:0000259" key="12">
    <source>
        <dbReference type="Pfam" id="PF07993"/>
    </source>
</evidence>
<accession>A0A9Q1LLC1</accession>
<dbReference type="Pfam" id="PF07993">
    <property type="entry name" value="NAD_binding_4"/>
    <property type="match status" value="1"/>
</dbReference>
<comment type="caution">
    <text evidence="15">The sequence shown here is derived from an EMBL/GenBank/DDBJ whole genome shotgun (WGS) entry which is preliminary data.</text>
</comment>
<evidence type="ECO:0000256" key="2">
    <source>
        <dbReference type="ARBA" id="ARBA00001947"/>
    </source>
</evidence>
<dbReference type="SUPFAM" id="SSF56300">
    <property type="entry name" value="Metallo-dependent phosphatases"/>
    <property type="match status" value="1"/>
</dbReference>
<dbReference type="Gene3D" id="3.60.21.10">
    <property type="match status" value="1"/>
</dbReference>
<feature type="domain" description="Thioester reductase (TE)" evidence="12">
    <location>
        <begin position="29"/>
        <end position="332"/>
    </location>
</feature>
<keyword evidence="16" id="KW-1185">Reference proteome</keyword>
<evidence type="ECO:0000256" key="8">
    <source>
        <dbReference type="ARBA" id="ARBA00023180"/>
    </source>
</evidence>
<dbReference type="InterPro" id="IPR025733">
    <property type="entry name" value="PAPs_C"/>
</dbReference>
<evidence type="ECO:0000313" key="16">
    <source>
        <dbReference type="Proteomes" id="UP001152561"/>
    </source>
</evidence>
<dbReference type="Proteomes" id="UP001152561">
    <property type="component" value="Unassembled WGS sequence"/>
</dbReference>
<dbReference type="Gene3D" id="3.40.50.720">
    <property type="entry name" value="NAD(P)-binding Rossmann-like Domain"/>
    <property type="match status" value="1"/>
</dbReference>
<sequence>MENEREIIAQKCSNGIGIVEFFEGKNILVTGATGFLAKALIEKMLRTTPNVNKIYLLIRAKDKEAAFHRLTSEIIESKLFKCLEEMHGESYKLFIQSKVVPVVGNIYEPNLGMDIITAQKIAEEVDLIVDSAAITTFNERYDLALDANVNGPCQLMMFAKKCKKLKLFMHYSTAYANGGRKGLILEKPFTMGESITNEMITSNNVPSLHAAIELDLVSKLKNKINNNNGLEQNMKDLGLERAKLYGWQDTYSFTKAIGEMIINSMKDEIPILILRPSIITSSYKEPFSGWIQGFRAIDPLIFFYGKGDLPGLLCDPDCLVDVVPVDMVVNATMAAIAKHGYLQSPQLNVYHVASTCVNPVSLSQLFDYSYEYFNSFPLVNSKGDKVEVRKMKYFDKLSDFSNYILEVLSKQHRVQDLTEKELSKIQKRFKRKVEYLKHFSKLYEPYTFYGGWFHVGNMRNLMEEMSEEERRNFEIDASKINWRDYFLGIHLPAIDSSLSYERPPARKSIFLSLSQDLDSSSPQQVHISMVGEDKMRVSWITEDSGTPVTVQYGTSPGSYPISANGDTTTYKYILYKSGEIHNVVIGPLKPNTVYYYRCGPDSSPEFSFKTPPAGFPIKFAVVGDLGQTDWTTSTLDHISKSNYDVMLLPGDLSYADTLQPLWDSFGQLVEPLASRRPWMVTQGNHEIEKIPMVHSEAFSSYNARWLMPFEQSGSTSNLYYSFEVAGVHVIMLGSYTDFGPGSAQYNWLTNDLKKVDRTKTPWLLVLLHAPWYNSNTAHQGEYESYGMKNSMEDLLFNARVDIVFAGHVHAYERFTRVYKDNANNCGPIYMTIGDGGNREGLASKYIDPKPETSVFREASFGHGEFDVVNATHAQWTWHRNDDDEAVVSDTIWITNLVSSPSCKI</sequence>
<dbReference type="EMBL" id="JAJAGQ010000017">
    <property type="protein sequence ID" value="KAJ8537650.1"/>
    <property type="molecule type" value="Genomic_DNA"/>
</dbReference>
<dbReference type="SUPFAM" id="SSF49363">
    <property type="entry name" value="Purple acid phosphatase, N-terminal domain"/>
    <property type="match status" value="1"/>
</dbReference>
<evidence type="ECO:0000256" key="9">
    <source>
        <dbReference type="RuleBase" id="RU361203"/>
    </source>
</evidence>
<evidence type="ECO:0000256" key="1">
    <source>
        <dbReference type="ARBA" id="ARBA00000032"/>
    </source>
</evidence>
<dbReference type="InterPro" id="IPR036291">
    <property type="entry name" value="NAD(P)-bd_dom_sf"/>
</dbReference>
<keyword evidence="8" id="KW-0325">Glycoprotein</keyword>
<dbReference type="OrthoDB" id="429813at2759"/>
<comment type="similarity">
    <text evidence="4 9">Belongs to the metallophosphoesterase superfamily. Purple acid phosphatase family.</text>
</comment>
<feature type="domain" description="Purple acid phosphatase N-terminal" evidence="14">
    <location>
        <begin position="522"/>
        <end position="610"/>
    </location>
</feature>
<dbReference type="PANTHER" id="PTHR22953:SF153">
    <property type="entry name" value="PURPLE ACID PHOSPHATASE"/>
    <property type="match status" value="1"/>
</dbReference>
<dbReference type="Pfam" id="PF03015">
    <property type="entry name" value="Sterile"/>
    <property type="match status" value="1"/>
</dbReference>
<evidence type="ECO:0000259" key="14">
    <source>
        <dbReference type="Pfam" id="PF16656"/>
    </source>
</evidence>
<evidence type="ECO:0000313" key="15">
    <source>
        <dbReference type="EMBL" id="KAJ8537650.1"/>
    </source>
</evidence>
<dbReference type="InterPro" id="IPR015914">
    <property type="entry name" value="PAPs_N"/>
</dbReference>
<evidence type="ECO:0000256" key="3">
    <source>
        <dbReference type="ARBA" id="ARBA00001962"/>
    </source>
</evidence>
<evidence type="ECO:0000259" key="13">
    <source>
        <dbReference type="Pfam" id="PF14008"/>
    </source>
</evidence>
<dbReference type="Pfam" id="PF00149">
    <property type="entry name" value="Metallophos"/>
    <property type="match status" value="1"/>
</dbReference>
<dbReference type="InterPro" id="IPR041792">
    <property type="entry name" value="MPP_PAP"/>
</dbReference>
<evidence type="ECO:0000259" key="11">
    <source>
        <dbReference type="Pfam" id="PF03015"/>
    </source>
</evidence>
<comment type="cofactor">
    <cofactor evidence="2">
        <name>Zn(2+)</name>
        <dbReference type="ChEBI" id="CHEBI:29105"/>
    </cofactor>
</comment>
<evidence type="ECO:0000256" key="6">
    <source>
        <dbReference type="ARBA" id="ARBA00022801"/>
    </source>
</evidence>
<dbReference type="CDD" id="cd00063">
    <property type="entry name" value="FN3"/>
    <property type="match status" value="1"/>
</dbReference>
<dbReference type="InterPro" id="IPR029052">
    <property type="entry name" value="Metallo-depent_PP-like"/>
</dbReference>
<gene>
    <name evidence="15" type="ORF">K7X08_014190</name>
</gene>
<evidence type="ECO:0000256" key="7">
    <source>
        <dbReference type="ARBA" id="ARBA00022833"/>
    </source>
</evidence>
<dbReference type="SUPFAM" id="SSF51735">
    <property type="entry name" value="NAD(P)-binding Rossmann-fold domains"/>
    <property type="match status" value="1"/>
</dbReference>
<feature type="domain" description="Purple acid phosphatase C-terminal" evidence="13">
    <location>
        <begin position="826"/>
        <end position="885"/>
    </location>
</feature>
<proteinExistence type="inferred from homology"/>
<dbReference type="Pfam" id="PF16656">
    <property type="entry name" value="Pur_ac_phosph_N"/>
    <property type="match status" value="1"/>
</dbReference>
<dbReference type="PANTHER" id="PTHR22953">
    <property type="entry name" value="ACID PHOSPHATASE RELATED"/>
    <property type="match status" value="1"/>
</dbReference>
<organism evidence="15 16">
    <name type="scientific">Anisodus acutangulus</name>
    <dbReference type="NCBI Taxonomy" id="402998"/>
    <lineage>
        <taxon>Eukaryota</taxon>
        <taxon>Viridiplantae</taxon>
        <taxon>Streptophyta</taxon>
        <taxon>Embryophyta</taxon>
        <taxon>Tracheophyta</taxon>
        <taxon>Spermatophyta</taxon>
        <taxon>Magnoliopsida</taxon>
        <taxon>eudicotyledons</taxon>
        <taxon>Gunneridae</taxon>
        <taxon>Pentapetalae</taxon>
        <taxon>asterids</taxon>
        <taxon>lamiids</taxon>
        <taxon>Solanales</taxon>
        <taxon>Solanaceae</taxon>
        <taxon>Solanoideae</taxon>
        <taxon>Hyoscyameae</taxon>
        <taxon>Anisodus</taxon>
    </lineage>
</organism>
<reference evidence="16" key="1">
    <citation type="journal article" date="2023" name="Proc. Natl. Acad. Sci. U.S.A.">
        <title>Genomic and structural basis for evolution of tropane alkaloid biosynthesis.</title>
        <authorList>
            <person name="Wanga Y.-J."/>
            <person name="Taina T."/>
            <person name="Yua J.-Y."/>
            <person name="Lia J."/>
            <person name="Xua B."/>
            <person name="Chenc J."/>
            <person name="D'Auriad J.C."/>
            <person name="Huanga J.-P."/>
            <person name="Huanga S.-X."/>
        </authorList>
    </citation>
    <scope>NUCLEOTIDE SEQUENCE [LARGE SCALE GENOMIC DNA]</scope>
    <source>
        <strain evidence="16">cv. KIB-2019</strain>
    </source>
</reference>
<dbReference type="AlphaFoldDB" id="A0A9Q1LLC1"/>
<dbReference type="InterPro" id="IPR039331">
    <property type="entry name" value="PAPs-like"/>
</dbReference>
<dbReference type="EC" id="3.1.3.2" evidence="9"/>
<dbReference type="InterPro" id="IPR003961">
    <property type="entry name" value="FN3_dom"/>
</dbReference>
<dbReference type="CDD" id="cd05236">
    <property type="entry name" value="FAR-N_SDR_e"/>
    <property type="match status" value="1"/>
</dbReference>
<comment type="catalytic activity">
    <reaction evidence="1 9">
        <text>a phosphate monoester + H2O = an alcohol + phosphate</text>
        <dbReference type="Rhea" id="RHEA:15017"/>
        <dbReference type="ChEBI" id="CHEBI:15377"/>
        <dbReference type="ChEBI" id="CHEBI:30879"/>
        <dbReference type="ChEBI" id="CHEBI:43474"/>
        <dbReference type="ChEBI" id="CHEBI:67140"/>
        <dbReference type="EC" id="3.1.3.2"/>
    </reaction>
</comment>
<comment type="cofactor">
    <cofactor evidence="3">
        <name>Fe cation</name>
        <dbReference type="ChEBI" id="CHEBI:24875"/>
    </cofactor>
</comment>
<keyword evidence="7" id="KW-0862">Zinc</keyword>
<dbReference type="InterPro" id="IPR004843">
    <property type="entry name" value="Calcineurin-like_PHP"/>
</dbReference>
<name>A0A9Q1LLC1_9SOLA</name>
<dbReference type="Pfam" id="PF14008">
    <property type="entry name" value="Metallophos_C"/>
    <property type="match status" value="1"/>
</dbReference>
<feature type="domain" description="Fatty acyl-CoA reductase C-terminal" evidence="11">
    <location>
        <begin position="426"/>
        <end position="489"/>
    </location>
</feature>
<evidence type="ECO:0000256" key="5">
    <source>
        <dbReference type="ARBA" id="ARBA00022729"/>
    </source>
</evidence>
<dbReference type="InterPro" id="IPR033640">
    <property type="entry name" value="FAR_C"/>
</dbReference>
<feature type="domain" description="Calcineurin-like phosphoesterase" evidence="10">
    <location>
        <begin position="617"/>
        <end position="811"/>
    </location>
</feature>
<protein>
    <recommendedName>
        <fullName evidence="9">Purple acid phosphatase</fullName>
        <ecNumber evidence="9">3.1.3.2</ecNumber>
    </recommendedName>
</protein>
<keyword evidence="5" id="KW-0732">Signal</keyword>
<dbReference type="InterPro" id="IPR013120">
    <property type="entry name" value="FAR_NAD-bd"/>
</dbReference>
<dbReference type="GO" id="GO:0046872">
    <property type="term" value="F:metal ion binding"/>
    <property type="evidence" value="ECO:0007669"/>
    <property type="project" value="InterPro"/>
</dbReference>
<dbReference type="CDD" id="cd00839">
    <property type="entry name" value="MPP_PAPs"/>
    <property type="match status" value="1"/>
</dbReference>
<dbReference type="Gene3D" id="2.60.40.380">
    <property type="entry name" value="Purple acid phosphatase-like, N-terminal"/>
    <property type="match status" value="1"/>
</dbReference>
<evidence type="ECO:0000259" key="10">
    <source>
        <dbReference type="Pfam" id="PF00149"/>
    </source>
</evidence>